<name>A0A1R2BUQ7_9CILI</name>
<evidence type="ECO:0000313" key="3">
    <source>
        <dbReference type="Proteomes" id="UP000187209"/>
    </source>
</evidence>
<evidence type="ECO:0000313" key="2">
    <source>
        <dbReference type="EMBL" id="OMJ80494.1"/>
    </source>
</evidence>
<dbReference type="AlphaFoldDB" id="A0A1R2BUQ7"/>
<sequence length="236" mass="28802">MNLTEIKKERKHLQQDAQLLANRIKLLQLEDEKTWKKIQETKRKAKMFSKIKQEQQYHFIKQQEAKIERERAISEKRDAYNRMREVEKEERSRLRSAIFHSKQEEAYQVKNQREYNIRNIQDNMESLYRENKKKKQQVQTEKFRGRAKILDFIQKKSEAGREVYWKKIEDNEKIKNEMVREVEGMERLEMELLKRLQNTQVLKEHASKELETMMKSPKMNSIYSAMLSKKLLMEMS</sequence>
<feature type="coiled-coil region" evidence="1">
    <location>
        <begin position="3"/>
        <end position="30"/>
    </location>
</feature>
<comment type="caution">
    <text evidence="2">The sequence shown here is derived from an EMBL/GenBank/DDBJ whole genome shotgun (WGS) entry which is preliminary data.</text>
</comment>
<proteinExistence type="predicted"/>
<dbReference type="OrthoDB" id="310819at2759"/>
<protein>
    <submittedName>
        <fullName evidence="2">Uncharacterized protein</fullName>
    </submittedName>
</protein>
<evidence type="ECO:0000256" key="1">
    <source>
        <dbReference type="SAM" id="Coils"/>
    </source>
</evidence>
<dbReference type="PANTHER" id="PTHR37473">
    <property type="entry name" value="EF-HAND DOMAIN-CONTAINING PROTEIN"/>
    <property type="match status" value="1"/>
</dbReference>
<reference evidence="2 3" key="1">
    <citation type="submission" date="2016-11" db="EMBL/GenBank/DDBJ databases">
        <title>The macronuclear genome of Stentor coeruleus: a giant cell with tiny introns.</title>
        <authorList>
            <person name="Slabodnick M."/>
            <person name="Ruby J.G."/>
            <person name="Reiff S.B."/>
            <person name="Swart E.C."/>
            <person name="Gosai S."/>
            <person name="Prabakaran S."/>
            <person name="Witkowska E."/>
            <person name="Larue G.E."/>
            <person name="Fisher S."/>
            <person name="Freeman R.M."/>
            <person name="Gunawardena J."/>
            <person name="Chu W."/>
            <person name="Stover N.A."/>
            <person name="Gregory B.D."/>
            <person name="Nowacki M."/>
            <person name="Derisi J."/>
            <person name="Roy S.W."/>
            <person name="Marshall W.F."/>
            <person name="Sood P."/>
        </authorList>
    </citation>
    <scope>NUCLEOTIDE SEQUENCE [LARGE SCALE GENOMIC DNA]</scope>
    <source>
        <strain evidence="2">WM001</strain>
    </source>
</reference>
<keyword evidence="3" id="KW-1185">Reference proteome</keyword>
<dbReference type="EMBL" id="MPUH01000421">
    <property type="protein sequence ID" value="OMJ80494.1"/>
    <property type="molecule type" value="Genomic_DNA"/>
</dbReference>
<keyword evidence="1" id="KW-0175">Coiled coil</keyword>
<accession>A0A1R2BUQ7</accession>
<dbReference type="Proteomes" id="UP000187209">
    <property type="component" value="Unassembled WGS sequence"/>
</dbReference>
<dbReference type="PANTHER" id="PTHR37473:SF1">
    <property type="entry name" value="EF-HAND DOMAIN-CONTAINING PROTEIN"/>
    <property type="match status" value="1"/>
</dbReference>
<gene>
    <name evidence="2" type="ORF">SteCoe_19244</name>
</gene>
<organism evidence="2 3">
    <name type="scientific">Stentor coeruleus</name>
    <dbReference type="NCBI Taxonomy" id="5963"/>
    <lineage>
        <taxon>Eukaryota</taxon>
        <taxon>Sar</taxon>
        <taxon>Alveolata</taxon>
        <taxon>Ciliophora</taxon>
        <taxon>Postciliodesmatophora</taxon>
        <taxon>Heterotrichea</taxon>
        <taxon>Heterotrichida</taxon>
        <taxon>Stentoridae</taxon>
        <taxon>Stentor</taxon>
    </lineage>
</organism>